<dbReference type="AlphaFoldDB" id="A0AA85AVI1"/>
<dbReference type="Proteomes" id="UP000050791">
    <property type="component" value="Unassembled WGS sequence"/>
</dbReference>
<feature type="transmembrane region" description="Helical" evidence="1">
    <location>
        <begin position="14"/>
        <end position="37"/>
    </location>
</feature>
<dbReference type="WBParaSite" id="SMTH1_107870.1">
    <property type="protein sequence ID" value="SMTH1_107870.1"/>
    <property type="gene ID" value="SMTH1_107870"/>
</dbReference>
<sequence length="329" mass="38030">MKMLLSQLSRRQKILLFVLVISVACAAIVGIALFVYFSKRHSSVKLCINDNCSTANTTGSIDIICDSFEQHSCDKHSQNDYPDNLPVKTDDIIMKMFESTEFKNLSSINAAKTFYNTCTIDYSKEKSFIQSKVREMAEELFNGWAISLDNNRAAFFWNQILATEMFNLTAFILPLIFQSGRTTFFSINLTEGYSQGDDRLIHIYSGSLDAFDKEKLNMSDRSDSEVKEQIFKYLQKVGAREDNKRLMEEVFELYSKIKIIQDETTVGEATPVRIEELEDFCSIIKWKVLFENVYMNESYNKSQVIVQHKAALRKTCETLRSEMENMRRK</sequence>
<evidence type="ECO:0000313" key="3">
    <source>
        <dbReference type="WBParaSite" id="SMTH1_107870.1"/>
    </source>
</evidence>
<keyword evidence="1" id="KW-1133">Transmembrane helix</keyword>
<keyword evidence="1" id="KW-0812">Transmembrane</keyword>
<name>A0AA85AVI1_9TREM</name>
<accession>A0AA85AVI1</accession>
<dbReference type="PROSITE" id="PS51257">
    <property type="entry name" value="PROKAR_LIPOPROTEIN"/>
    <property type="match status" value="1"/>
</dbReference>
<evidence type="ECO:0000313" key="2">
    <source>
        <dbReference type="Proteomes" id="UP000050791"/>
    </source>
</evidence>
<dbReference type="InterPro" id="IPR042089">
    <property type="entry name" value="Peptidase_M13_dom_2"/>
</dbReference>
<keyword evidence="1" id="KW-0472">Membrane</keyword>
<evidence type="ECO:0000256" key="1">
    <source>
        <dbReference type="SAM" id="Phobius"/>
    </source>
</evidence>
<dbReference type="Gene3D" id="1.10.1380.10">
    <property type="entry name" value="Neutral endopeptidase , domain2"/>
    <property type="match status" value="1"/>
</dbReference>
<protein>
    <recommendedName>
        <fullName evidence="4">Peptidase_M13_N domain-containing protein</fullName>
    </recommendedName>
</protein>
<evidence type="ECO:0008006" key="4">
    <source>
        <dbReference type="Google" id="ProtNLM"/>
    </source>
</evidence>
<proteinExistence type="predicted"/>
<organism evidence="2 3">
    <name type="scientific">Schistosoma mattheei</name>
    <dbReference type="NCBI Taxonomy" id="31246"/>
    <lineage>
        <taxon>Eukaryota</taxon>
        <taxon>Metazoa</taxon>
        <taxon>Spiralia</taxon>
        <taxon>Lophotrochozoa</taxon>
        <taxon>Platyhelminthes</taxon>
        <taxon>Trematoda</taxon>
        <taxon>Digenea</taxon>
        <taxon>Strigeidida</taxon>
        <taxon>Schistosomatoidea</taxon>
        <taxon>Schistosomatidae</taxon>
        <taxon>Schistosoma</taxon>
    </lineage>
</organism>
<dbReference type="SUPFAM" id="SSF55486">
    <property type="entry name" value="Metalloproteases ('zincins'), catalytic domain"/>
    <property type="match status" value="1"/>
</dbReference>
<reference evidence="3" key="1">
    <citation type="submission" date="2023-11" db="UniProtKB">
        <authorList>
            <consortium name="WormBaseParasite"/>
        </authorList>
    </citation>
    <scope>IDENTIFICATION</scope>
</reference>